<dbReference type="PROSITE" id="PS50931">
    <property type="entry name" value="HTH_LYSR"/>
    <property type="match status" value="1"/>
</dbReference>
<comment type="caution">
    <text evidence="7">The sequence shown here is derived from an EMBL/GenBank/DDBJ whole genome shotgun (WGS) entry which is preliminary data.</text>
</comment>
<dbReference type="RefSeq" id="WP_344972459.1">
    <property type="nucleotide sequence ID" value="NZ_BAAAVI010000022.1"/>
</dbReference>
<dbReference type="InterPro" id="IPR036388">
    <property type="entry name" value="WH-like_DNA-bd_sf"/>
</dbReference>
<keyword evidence="4" id="KW-0804">Transcription</keyword>
<name>A0ABN3VYU7_9ACTN</name>
<evidence type="ECO:0000256" key="3">
    <source>
        <dbReference type="ARBA" id="ARBA00023125"/>
    </source>
</evidence>
<accession>A0ABN3VYU7</accession>
<dbReference type="SUPFAM" id="SSF53850">
    <property type="entry name" value="Periplasmic binding protein-like II"/>
    <property type="match status" value="1"/>
</dbReference>
<reference evidence="7 8" key="1">
    <citation type="journal article" date="2019" name="Int. J. Syst. Evol. Microbiol.">
        <title>The Global Catalogue of Microorganisms (GCM) 10K type strain sequencing project: providing services to taxonomists for standard genome sequencing and annotation.</title>
        <authorList>
            <consortium name="The Broad Institute Genomics Platform"/>
            <consortium name="The Broad Institute Genome Sequencing Center for Infectious Disease"/>
            <person name="Wu L."/>
            <person name="Ma J."/>
        </authorList>
    </citation>
    <scope>NUCLEOTIDE SEQUENCE [LARGE SCALE GENOMIC DNA]</scope>
    <source>
        <strain evidence="7 8">JCM 6242</strain>
    </source>
</reference>
<feature type="compositionally biased region" description="Low complexity" evidence="5">
    <location>
        <begin position="309"/>
        <end position="320"/>
    </location>
</feature>
<dbReference type="Pfam" id="PF03466">
    <property type="entry name" value="LysR_substrate"/>
    <property type="match status" value="1"/>
</dbReference>
<evidence type="ECO:0000256" key="1">
    <source>
        <dbReference type="ARBA" id="ARBA00009437"/>
    </source>
</evidence>
<gene>
    <name evidence="7" type="ORF">GCM10010517_34610</name>
</gene>
<sequence>MDSHRLLVFRQIARTGSIAGAARALGWTQPAVSQHLRLLERQAGLPLVLRRPRGVRLTEAGQALLRHADAVAARLQAAADEMSALAQLEGGTVRLATFPSAGATLVPAAMSLLATRHPALDVRLLQAEPPEALELVVAGEADLAVTFAHAGQRPAEPSGLVSVPVGTDPVRLVLPRGHAGARAGDVDLRSLAAERWIAGCARCTAYLEEVCGTAGFAPDVRHGSDDYVVVQSLIAHGLGVGLLPRLALDAFRDPRVAVRDVPGLRPRTIQVTHHREAARTPAVRAAVRAVLDAAADRSAGRRDPGQGRAADSAHSAASSS</sequence>
<keyword evidence="2" id="KW-0805">Transcription regulation</keyword>
<dbReference type="InterPro" id="IPR036390">
    <property type="entry name" value="WH_DNA-bd_sf"/>
</dbReference>
<dbReference type="PRINTS" id="PR00039">
    <property type="entry name" value="HTHLYSR"/>
</dbReference>
<organism evidence="7 8">
    <name type="scientific">Streptosporangium fragile</name>
    <dbReference type="NCBI Taxonomy" id="46186"/>
    <lineage>
        <taxon>Bacteria</taxon>
        <taxon>Bacillati</taxon>
        <taxon>Actinomycetota</taxon>
        <taxon>Actinomycetes</taxon>
        <taxon>Streptosporangiales</taxon>
        <taxon>Streptosporangiaceae</taxon>
        <taxon>Streptosporangium</taxon>
    </lineage>
</organism>
<evidence type="ECO:0000313" key="7">
    <source>
        <dbReference type="EMBL" id="GAA2874010.1"/>
    </source>
</evidence>
<feature type="region of interest" description="Disordered" evidence="5">
    <location>
        <begin position="295"/>
        <end position="320"/>
    </location>
</feature>
<dbReference type="Gene3D" id="1.10.10.10">
    <property type="entry name" value="Winged helix-like DNA-binding domain superfamily/Winged helix DNA-binding domain"/>
    <property type="match status" value="1"/>
</dbReference>
<feature type="compositionally biased region" description="Basic and acidic residues" evidence="5">
    <location>
        <begin position="295"/>
        <end position="305"/>
    </location>
</feature>
<evidence type="ECO:0000259" key="6">
    <source>
        <dbReference type="PROSITE" id="PS50931"/>
    </source>
</evidence>
<evidence type="ECO:0000313" key="8">
    <source>
        <dbReference type="Proteomes" id="UP001500831"/>
    </source>
</evidence>
<evidence type="ECO:0000256" key="2">
    <source>
        <dbReference type="ARBA" id="ARBA00023015"/>
    </source>
</evidence>
<evidence type="ECO:0000256" key="5">
    <source>
        <dbReference type="SAM" id="MobiDB-lite"/>
    </source>
</evidence>
<comment type="similarity">
    <text evidence="1">Belongs to the LysR transcriptional regulatory family.</text>
</comment>
<keyword evidence="3" id="KW-0238">DNA-binding</keyword>
<protein>
    <submittedName>
        <fullName evidence="7">LysR family transcriptional regulator</fullName>
    </submittedName>
</protein>
<dbReference type="CDD" id="cd08423">
    <property type="entry name" value="PBP2_LTTR_like_6"/>
    <property type="match status" value="1"/>
</dbReference>
<dbReference type="InterPro" id="IPR000847">
    <property type="entry name" value="LysR_HTH_N"/>
</dbReference>
<dbReference type="EMBL" id="BAAAVI010000022">
    <property type="protein sequence ID" value="GAA2874010.1"/>
    <property type="molecule type" value="Genomic_DNA"/>
</dbReference>
<dbReference type="Pfam" id="PF00126">
    <property type="entry name" value="HTH_1"/>
    <property type="match status" value="1"/>
</dbReference>
<dbReference type="Proteomes" id="UP001500831">
    <property type="component" value="Unassembled WGS sequence"/>
</dbReference>
<proteinExistence type="inferred from homology"/>
<dbReference type="PANTHER" id="PTHR30346">
    <property type="entry name" value="TRANSCRIPTIONAL DUAL REGULATOR HCAR-RELATED"/>
    <property type="match status" value="1"/>
</dbReference>
<dbReference type="SUPFAM" id="SSF46785">
    <property type="entry name" value="Winged helix' DNA-binding domain"/>
    <property type="match status" value="1"/>
</dbReference>
<feature type="domain" description="HTH lysR-type" evidence="6">
    <location>
        <begin position="1"/>
        <end position="58"/>
    </location>
</feature>
<dbReference type="PANTHER" id="PTHR30346:SF29">
    <property type="entry name" value="LYSR SUBSTRATE-BINDING"/>
    <property type="match status" value="1"/>
</dbReference>
<evidence type="ECO:0000256" key="4">
    <source>
        <dbReference type="ARBA" id="ARBA00023163"/>
    </source>
</evidence>
<dbReference type="InterPro" id="IPR005119">
    <property type="entry name" value="LysR_subst-bd"/>
</dbReference>
<keyword evidence="8" id="KW-1185">Reference proteome</keyword>
<dbReference type="Gene3D" id="3.40.190.10">
    <property type="entry name" value="Periplasmic binding protein-like II"/>
    <property type="match status" value="2"/>
</dbReference>